<reference evidence="5 6" key="2">
    <citation type="submission" date="2019-09" db="EMBL/GenBank/DDBJ databases">
        <title>Complete Genome Sequence and Methylome Analysis of free living Spirochaetas.</title>
        <authorList>
            <person name="Leshcheva N."/>
            <person name="Mikheeva N."/>
        </authorList>
    </citation>
    <scope>NUCLEOTIDE SEQUENCE [LARGE SCALE GENOMIC DNA]</scope>
    <source>
        <strain evidence="5 6">P</strain>
    </source>
</reference>
<dbReference type="GO" id="GO:0004057">
    <property type="term" value="F:arginyl-tRNA--protein transferase activity"/>
    <property type="evidence" value="ECO:0007669"/>
    <property type="project" value="UniProtKB-EC"/>
</dbReference>
<evidence type="ECO:0000313" key="6">
    <source>
        <dbReference type="Proteomes" id="UP000323824"/>
    </source>
</evidence>
<keyword evidence="1 5" id="KW-0808">Transferase</keyword>
<dbReference type="Proteomes" id="UP000323824">
    <property type="component" value="Chromosome"/>
</dbReference>
<dbReference type="InterPro" id="IPR007472">
    <property type="entry name" value="N-end_Aminoacyl_Trfase_C"/>
</dbReference>
<dbReference type="EMBL" id="CP035807">
    <property type="protein sequence ID" value="QEN04488.1"/>
    <property type="molecule type" value="Genomic_DNA"/>
</dbReference>
<dbReference type="NCBIfam" id="NF002346">
    <property type="entry name" value="PRK01305.2-3"/>
    <property type="match status" value="1"/>
</dbReference>
<protein>
    <submittedName>
        <fullName evidence="5">Arginyltransferase</fullName>
        <ecNumber evidence="5">2.3.2.8</ecNumber>
    </submittedName>
</protein>
<sequence>MLIYSQPEDAKDVDCPYIEGERFTQRYAFLSDLEPDEFDMMLFNGWRHFGNFFFTPNCKSCTSCTPIRTKIMDFKFSKSQKRNYKKNSAIVNVKFTSLEYSDDIYEVYKNHSKIKFNQKTSVKEFKESFFVDALKGSSKLSLFYIEKKLVGVGFLDVSQSGISSIYFCYDPDYSSYGLGVYSVLKEIEYGKELNKDYYYLGFYIKGNKSMEYKNRYTPNQILSWEHGEWVPFVD</sequence>
<dbReference type="GO" id="GO:0005737">
    <property type="term" value="C:cytoplasm"/>
    <property type="evidence" value="ECO:0007669"/>
    <property type="project" value="TreeGrafter"/>
</dbReference>
<dbReference type="Pfam" id="PF04377">
    <property type="entry name" value="ATE_C"/>
    <property type="match status" value="1"/>
</dbReference>
<feature type="domain" description="N-end aminoacyl transferase N-terminal" evidence="3">
    <location>
        <begin position="14"/>
        <end position="82"/>
    </location>
</feature>
<dbReference type="PANTHER" id="PTHR21367">
    <property type="entry name" value="ARGININE-TRNA-PROTEIN TRANSFERASE 1"/>
    <property type="match status" value="1"/>
</dbReference>
<name>A0A5C1QAV8_9SPIO</name>
<reference evidence="5 6" key="1">
    <citation type="submission" date="2019-02" db="EMBL/GenBank/DDBJ databases">
        <authorList>
            <person name="Fomenkov A."/>
            <person name="Dubinina G."/>
            <person name="Grabovich M."/>
            <person name="Vincze T."/>
            <person name="Roberts R.J."/>
        </authorList>
    </citation>
    <scope>NUCLEOTIDE SEQUENCE [LARGE SCALE GENOMIC DNA]</scope>
    <source>
        <strain evidence="5 6">P</strain>
    </source>
</reference>
<keyword evidence="6" id="KW-1185">Reference proteome</keyword>
<dbReference type="InterPro" id="IPR007471">
    <property type="entry name" value="N-end_Aminoacyl_Trfase_N"/>
</dbReference>
<evidence type="ECO:0000256" key="2">
    <source>
        <dbReference type="ARBA" id="ARBA00023315"/>
    </source>
</evidence>
<dbReference type="OrthoDB" id="9782022at2"/>
<accession>A0A5C1QAV8</accession>
<evidence type="ECO:0000259" key="3">
    <source>
        <dbReference type="Pfam" id="PF04376"/>
    </source>
</evidence>
<dbReference type="Pfam" id="PF04376">
    <property type="entry name" value="ATE_N"/>
    <property type="match status" value="1"/>
</dbReference>
<evidence type="ECO:0000259" key="4">
    <source>
        <dbReference type="Pfam" id="PF04377"/>
    </source>
</evidence>
<dbReference type="InterPro" id="IPR016181">
    <property type="entry name" value="Acyl_CoA_acyltransferase"/>
</dbReference>
<feature type="domain" description="N-end rule aminoacyl transferase C-terminal" evidence="4">
    <location>
        <begin position="104"/>
        <end position="222"/>
    </location>
</feature>
<keyword evidence="2 5" id="KW-0012">Acyltransferase</keyword>
<dbReference type="InterPro" id="IPR030700">
    <property type="entry name" value="N-end_Aminoacyl_Trfase"/>
</dbReference>
<evidence type="ECO:0000256" key="1">
    <source>
        <dbReference type="ARBA" id="ARBA00022679"/>
    </source>
</evidence>
<dbReference type="AlphaFoldDB" id="A0A5C1QAV8"/>
<dbReference type="KEGG" id="sper:EW093_07170"/>
<dbReference type="PANTHER" id="PTHR21367:SF1">
    <property type="entry name" value="ARGINYL-TRNA--PROTEIN TRANSFERASE 1"/>
    <property type="match status" value="1"/>
</dbReference>
<gene>
    <name evidence="5" type="ORF">EW093_07170</name>
</gene>
<dbReference type="EC" id="2.3.2.8" evidence="5"/>
<evidence type="ECO:0000313" key="5">
    <source>
        <dbReference type="EMBL" id="QEN04488.1"/>
    </source>
</evidence>
<proteinExistence type="predicted"/>
<dbReference type="RefSeq" id="WP_149567735.1">
    <property type="nucleotide sequence ID" value="NZ_CP035807.1"/>
</dbReference>
<dbReference type="SUPFAM" id="SSF55729">
    <property type="entry name" value="Acyl-CoA N-acyltransferases (Nat)"/>
    <property type="match status" value="1"/>
</dbReference>
<organism evidence="5 6">
    <name type="scientific">Thiospirochaeta perfilievii</name>
    <dbReference type="NCBI Taxonomy" id="252967"/>
    <lineage>
        <taxon>Bacteria</taxon>
        <taxon>Pseudomonadati</taxon>
        <taxon>Spirochaetota</taxon>
        <taxon>Spirochaetia</taxon>
        <taxon>Spirochaetales</taxon>
        <taxon>Spirochaetaceae</taxon>
        <taxon>Thiospirochaeta</taxon>
    </lineage>
</organism>